<dbReference type="EMBL" id="PCYM01000007">
    <property type="protein sequence ID" value="PIR47389.1"/>
    <property type="molecule type" value="Genomic_DNA"/>
</dbReference>
<sequence length="247" mass="27449">MKHLHQMSDGFFLLFRGARVMVEIPGAWWLLTIPILFNVGIFVAMILIGWQWIAPIVAGFLGASFESFWLVLLMWIVYLLFFFLVLLGYAFFFSLIAEVVGSPFYEELGARLEKQHNQVIIERPWYKEILFTITQESRKAVLLGVVVMIGFLLQFLPVVGQVLSGVLGFGVLLVTSGGDAVSPALARRGLMLGDRRRWVVKHLGPVLGLGTAKALGLLIPFFNIFVLPMSAAAGTLLVQKYNSSSDA</sequence>
<proteinExistence type="predicted"/>
<feature type="transmembrane region" description="Helical" evidence="10">
    <location>
        <begin position="68"/>
        <end position="92"/>
    </location>
</feature>
<comment type="subcellular location">
    <subcellularLocation>
        <location evidence="1">Membrane</location>
        <topology evidence="1">Multi-pass membrane protein</topology>
    </subcellularLocation>
</comment>
<organism evidence="11 12">
    <name type="scientific">Candidatus Uhrbacteria bacterium CG10_big_fil_rev_8_21_14_0_10_50_16</name>
    <dbReference type="NCBI Taxonomy" id="1975039"/>
    <lineage>
        <taxon>Bacteria</taxon>
        <taxon>Candidatus Uhriibacteriota</taxon>
    </lineage>
</organism>
<feature type="transmembrane region" description="Helical" evidence="10">
    <location>
        <begin position="206"/>
        <end position="227"/>
    </location>
</feature>
<comment type="caution">
    <text evidence="11">The sequence shown here is derived from an EMBL/GenBank/DDBJ whole genome shotgun (WGS) entry which is preliminary data.</text>
</comment>
<reference evidence="11 12" key="1">
    <citation type="submission" date="2017-09" db="EMBL/GenBank/DDBJ databases">
        <title>Depth-based differentiation of microbial function through sediment-hosted aquifers and enrichment of novel symbionts in the deep terrestrial subsurface.</title>
        <authorList>
            <person name="Probst A.J."/>
            <person name="Ladd B."/>
            <person name="Jarett J.K."/>
            <person name="Geller-Mcgrath D.E."/>
            <person name="Sieber C.M."/>
            <person name="Emerson J.B."/>
            <person name="Anantharaman K."/>
            <person name="Thomas B.C."/>
            <person name="Malmstrom R."/>
            <person name="Stieglmeier M."/>
            <person name="Klingl A."/>
            <person name="Woyke T."/>
            <person name="Ryan C.M."/>
            <person name="Banfield J.F."/>
        </authorList>
    </citation>
    <scope>NUCLEOTIDE SEQUENCE [LARGE SCALE GENOMIC DNA]</scope>
    <source>
        <strain evidence="11">CG10_big_fil_rev_8_21_14_0_10_50_16</strain>
    </source>
</reference>
<protein>
    <recommendedName>
        <fullName evidence="13">Sulfate transporter CysZ</fullName>
    </recommendedName>
</protein>
<evidence type="ECO:0000256" key="4">
    <source>
        <dbReference type="ARBA" id="ARBA00022519"/>
    </source>
</evidence>
<dbReference type="AlphaFoldDB" id="A0A2H0RLG9"/>
<dbReference type="PANTHER" id="PTHR37468">
    <property type="entry name" value="SULFATE TRANSPORTER CYSZ"/>
    <property type="match status" value="1"/>
</dbReference>
<evidence type="ECO:0000256" key="9">
    <source>
        <dbReference type="ARBA" id="ARBA00023136"/>
    </source>
</evidence>
<dbReference type="InterPro" id="IPR050480">
    <property type="entry name" value="CysZ-like"/>
</dbReference>
<keyword evidence="6 10" id="KW-0812">Transmembrane</keyword>
<keyword evidence="8" id="KW-0764">Sulfate transport</keyword>
<evidence type="ECO:0000313" key="11">
    <source>
        <dbReference type="EMBL" id="PIR47389.1"/>
    </source>
</evidence>
<keyword evidence="2" id="KW-0813">Transport</keyword>
<keyword evidence="7 10" id="KW-1133">Transmembrane helix</keyword>
<accession>A0A2H0RLG9</accession>
<evidence type="ECO:0000256" key="8">
    <source>
        <dbReference type="ARBA" id="ARBA00023032"/>
    </source>
</evidence>
<evidence type="ECO:0000256" key="7">
    <source>
        <dbReference type="ARBA" id="ARBA00022989"/>
    </source>
</evidence>
<evidence type="ECO:0000256" key="2">
    <source>
        <dbReference type="ARBA" id="ARBA00022448"/>
    </source>
</evidence>
<keyword evidence="9 10" id="KW-0472">Membrane</keyword>
<dbReference type="GO" id="GO:0019344">
    <property type="term" value="P:cysteine biosynthetic process"/>
    <property type="evidence" value="ECO:0007669"/>
    <property type="project" value="TreeGrafter"/>
</dbReference>
<evidence type="ECO:0000256" key="1">
    <source>
        <dbReference type="ARBA" id="ARBA00004141"/>
    </source>
</evidence>
<keyword evidence="5" id="KW-0028">Amino-acid biosynthesis</keyword>
<dbReference type="GO" id="GO:0000103">
    <property type="term" value="P:sulfate assimilation"/>
    <property type="evidence" value="ECO:0007669"/>
    <property type="project" value="TreeGrafter"/>
</dbReference>
<feature type="transmembrane region" description="Helical" evidence="10">
    <location>
        <begin position="140"/>
        <end position="160"/>
    </location>
</feature>
<evidence type="ECO:0000256" key="3">
    <source>
        <dbReference type="ARBA" id="ARBA00022475"/>
    </source>
</evidence>
<evidence type="ECO:0008006" key="13">
    <source>
        <dbReference type="Google" id="ProtNLM"/>
    </source>
</evidence>
<dbReference type="GO" id="GO:0005886">
    <property type="term" value="C:plasma membrane"/>
    <property type="evidence" value="ECO:0007669"/>
    <property type="project" value="TreeGrafter"/>
</dbReference>
<dbReference type="PANTHER" id="PTHR37468:SF1">
    <property type="entry name" value="SULFATE TRANSPORTER CYSZ"/>
    <property type="match status" value="1"/>
</dbReference>
<dbReference type="Pfam" id="PF07264">
    <property type="entry name" value="EI24"/>
    <property type="match status" value="1"/>
</dbReference>
<dbReference type="Proteomes" id="UP000230084">
    <property type="component" value="Unassembled WGS sequence"/>
</dbReference>
<evidence type="ECO:0000256" key="10">
    <source>
        <dbReference type="SAM" id="Phobius"/>
    </source>
</evidence>
<evidence type="ECO:0000256" key="6">
    <source>
        <dbReference type="ARBA" id="ARBA00022692"/>
    </source>
</evidence>
<keyword evidence="3" id="KW-1003">Cell membrane</keyword>
<evidence type="ECO:0000256" key="5">
    <source>
        <dbReference type="ARBA" id="ARBA00022605"/>
    </source>
</evidence>
<keyword evidence="4" id="KW-0997">Cell inner membrane</keyword>
<gene>
    <name evidence="11" type="ORF">COV06_03865</name>
</gene>
<dbReference type="GO" id="GO:0009675">
    <property type="term" value="F:high-affinity sulfate:proton symporter activity"/>
    <property type="evidence" value="ECO:0007669"/>
    <property type="project" value="TreeGrafter"/>
</dbReference>
<feature type="transmembrane region" description="Helical" evidence="10">
    <location>
        <begin position="26"/>
        <end position="48"/>
    </location>
</feature>
<dbReference type="InterPro" id="IPR059112">
    <property type="entry name" value="CysZ/EI24"/>
</dbReference>
<name>A0A2H0RLG9_9BACT</name>
<evidence type="ECO:0000313" key="12">
    <source>
        <dbReference type="Proteomes" id="UP000230084"/>
    </source>
</evidence>